<reference evidence="1 2" key="1">
    <citation type="submission" date="2020-05" db="EMBL/GenBank/DDBJ databases">
        <title>Nakamurella sp. DB0629 isolated from air conditioner.</title>
        <authorList>
            <person name="Kim D.H."/>
            <person name="Kim D.-U."/>
        </authorList>
    </citation>
    <scope>NUCLEOTIDE SEQUENCE [LARGE SCALE GENOMIC DNA]</scope>
    <source>
        <strain evidence="1 2">DB0629</strain>
    </source>
</reference>
<dbReference type="AlphaFoldDB" id="A0A849AAQ0"/>
<evidence type="ECO:0000313" key="1">
    <source>
        <dbReference type="EMBL" id="NNG37027.1"/>
    </source>
</evidence>
<accession>A0A849AAQ0</accession>
<dbReference type="RefSeq" id="WP_171200722.1">
    <property type="nucleotide sequence ID" value="NZ_JABEND010000009.1"/>
</dbReference>
<sequence length="55" mass="6252">MGASRFIGFSLTADRVLVVIAYRDVMGTLHLVNAWPATGHDLMLYEQEVDDDERR</sequence>
<protein>
    <submittedName>
        <fullName evidence="1">Uncharacterized protein</fullName>
    </submittedName>
</protein>
<dbReference type="EMBL" id="JABEND010000009">
    <property type="protein sequence ID" value="NNG37027.1"/>
    <property type="molecule type" value="Genomic_DNA"/>
</dbReference>
<dbReference type="Proteomes" id="UP000562984">
    <property type="component" value="Unassembled WGS sequence"/>
</dbReference>
<comment type="caution">
    <text evidence="1">The sequence shown here is derived from an EMBL/GenBank/DDBJ whole genome shotgun (WGS) entry which is preliminary data.</text>
</comment>
<keyword evidence="2" id="KW-1185">Reference proteome</keyword>
<evidence type="ECO:0000313" key="2">
    <source>
        <dbReference type="Proteomes" id="UP000562984"/>
    </source>
</evidence>
<gene>
    <name evidence="1" type="ORF">HKD39_15180</name>
</gene>
<name>A0A849AAQ0_9ACTN</name>
<organism evidence="1 2">
    <name type="scientific">Nakamurella aerolata</name>
    <dbReference type="NCBI Taxonomy" id="1656892"/>
    <lineage>
        <taxon>Bacteria</taxon>
        <taxon>Bacillati</taxon>
        <taxon>Actinomycetota</taxon>
        <taxon>Actinomycetes</taxon>
        <taxon>Nakamurellales</taxon>
        <taxon>Nakamurellaceae</taxon>
        <taxon>Nakamurella</taxon>
    </lineage>
</organism>
<proteinExistence type="predicted"/>